<protein>
    <submittedName>
        <fullName evidence="2">Uncharacterized protein</fullName>
    </submittedName>
</protein>
<gene>
    <name evidence="2" type="ORF">HOV93_49310</name>
</gene>
<comment type="caution">
    <text evidence="2">The sequence shown here is derived from an EMBL/GenBank/DDBJ whole genome shotgun (WGS) entry which is preliminary data.</text>
</comment>
<evidence type="ECO:0000256" key="1">
    <source>
        <dbReference type="SAM" id="MobiDB-lite"/>
    </source>
</evidence>
<evidence type="ECO:0000313" key="3">
    <source>
        <dbReference type="Proteomes" id="UP000551616"/>
    </source>
</evidence>
<feature type="region of interest" description="Disordered" evidence="1">
    <location>
        <begin position="1"/>
        <end position="28"/>
    </location>
</feature>
<accession>A0A7V8VAJ4</accession>
<dbReference type="Proteomes" id="UP000551616">
    <property type="component" value="Unassembled WGS sequence"/>
</dbReference>
<name>A0A7V8VAJ4_9BACT</name>
<dbReference type="AlphaFoldDB" id="A0A7V8VAJ4"/>
<organism evidence="2 3">
    <name type="scientific">Bremerella alba</name>
    <dbReference type="NCBI Taxonomy" id="980252"/>
    <lineage>
        <taxon>Bacteria</taxon>
        <taxon>Pseudomonadati</taxon>
        <taxon>Planctomycetota</taxon>
        <taxon>Planctomycetia</taxon>
        <taxon>Pirellulales</taxon>
        <taxon>Pirellulaceae</taxon>
        <taxon>Bremerella</taxon>
    </lineage>
</organism>
<dbReference type="EMBL" id="JABRWO010000019">
    <property type="protein sequence ID" value="MBA2117729.1"/>
    <property type="molecule type" value="Genomic_DNA"/>
</dbReference>
<reference evidence="2 3" key="1">
    <citation type="submission" date="2020-05" db="EMBL/GenBank/DDBJ databases">
        <title>Bremerella alba sp. nov., a novel planctomycete isolated from the surface of the macroalga Fucus spiralis.</title>
        <authorList>
            <person name="Godinho O."/>
            <person name="Botelho R."/>
            <person name="Albuquerque L."/>
            <person name="Wiegand S."/>
            <person name="Da Costa M.S."/>
            <person name="Lobo-Da-Cunha A."/>
            <person name="Jogler C."/>
            <person name="Lage O.M."/>
        </authorList>
    </citation>
    <scope>NUCLEOTIDE SEQUENCE [LARGE SCALE GENOMIC DNA]</scope>
    <source>
        <strain evidence="2 3">FF15</strain>
    </source>
</reference>
<proteinExistence type="predicted"/>
<feature type="compositionally biased region" description="Basic residues" evidence="1">
    <location>
        <begin position="15"/>
        <end position="27"/>
    </location>
</feature>
<sequence length="59" mass="6570">MPAKRSNLPVPSSTKKIRKAKKSFKKMSKSERIELMVRAGVLTSKQAELAKQKLTEAPS</sequence>
<evidence type="ECO:0000313" key="2">
    <source>
        <dbReference type="EMBL" id="MBA2117729.1"/>
    </source>
</evidence>
<keyword evidence="3" id="KW-1185">Reference proteome</keyword>